<feature type="domain" description="NlpC/P60" evidence="8">
    <location>
        <begin position="1458"/>
        <end position="1593"/>
    </location>
</feature>
<dbReference type="GeneID" id="93346590"/>
<dbReference type="SUPFAM" id="SSF53955">
    <property type="entry name" value="Lysozyme-like"/>
    <property type="match status" value="1"/>
</dbReference>
<dbReference type="Pfam" id="PF01464">
    <property type="entry name" value="SLT"/>
    <property type="match status" value="1"/>
</dbReference>
<dbReference type="InterPro" id="IPR010090">
    <property type="entry name" value="Phage_tape_meas"/>
</dbReference>
<feature type="region of interest" description="Disordered" evidence="7">
    <location>
        <begin position="1747"/>
        <end position="1774"/>
    </location>
</feature>
<keyword evidence="3" id="KW-0732">Signal</keyword>
<evidence type="ECO:0000256" key="7">
    <source>
        <dbReference type="SAM" id="MobiDB-lite"/>
    </source>
</evidence>
<protein>
    <submittedName>
        <fullName evidence="9">NLP/P60 protein</fullName>
        <ecNumber evidence="9">3.4.-.-</ecNumber>
    </submittedName>
</protein>
<feature type="coiled-coil region" evidence="6">
    <location>
        <begin position="892"/>
        <end position="955"/>
    </location>
</feature>
<keyword evidence="6" id="KW-0175">Coiled coil</keyword>
<feature type="region of interest" description="Disordered" evidence="7">
    <location>
        <begin position="2248"/>
        <end position="2271"/>
    </location>
</feature>
<dbReference type="InterPro" id="IPR000064">
    <property type="entry name" value="NLP_P60_dom"/>
</dbReference>
<feature type="coiled-coil region" evidence="6">
    <location>
        <begin position="1896"/>
        <end position="2145"/>
    </location>
</feature>
<evidence type="ECO:0000256" key="4">
    <source>
        <dbReference type="ARBA" id="ARBA00022801"/>
    </source>
</evidence>
<dbReference type="InterPro" id="IPR052062">
    <property type="entry name" value="Murein_DD/LD_carboxypeptidase"/>
</dbReference>
<dbReference type="SUPFAM" id="SSF54001">
    <property type="entry name" value="Cysteine proteinases"/>
    <property type="match status" value="1"/>
</dbReference>
<dbReference type="Gene3D" id="1.10.530.10">
    <property type="match status" value="1"/>
</dbReference>
<dbReference type="EC" id="3.4.-.-" evidence="9"/>
<dbReference type="PROSITE" id="PS51935">
    <property type="entry name" value="NLPC_P60"/>
    <property type="match status" value="1"/>
</dbReference>
<gene>
    <name evidence="9" type="primary">spr_2</name>
    <name evidence="9" type="ORF">NCTC10343_03237</name>
</gene>
<dbReference type="GO" id="GO:0008234">
    <property type="term" value="F:cysteine-type peptidase activity"/>
    <property type="evidence" value="ECO:0007669"/>
    <property type="project" value="UniProtKB-KW"/>
</dbReference>
<sequence>MADMRILISAGLNVGKSIGDVNASIKALSKHPSLQKLDLKINVDQSFVKSIQGFVDATKKLNVAMEQQNRVVKETQDVYKNLDGTVKQVTQQVLKNGEVIEKTKTVHDANKKAVNDESKSLQDQIRTLKQLEKELEGYTLAKTRANKNKLGETNSTTNTYKNDSGQQISVKLDQQGNVKNYSEINEILKQQQAVLKSAETMDRAHYDALKSNKQRIEVMDKLHYQALQRNREIDRRNQEQSLKAAESLDRAHYQALKSNSERQIAQEKQHALALQQNAKRDQQYAQSVANTQQKINDARSKFSGNTQAQNSLAELENRLKGIRNIGDFKSPLGNLNNDLKRTVQGFNEASKSSETFGSSIQGILKSMIMWSAVTAAIYAPINAFKEGIQHIYELDKAMTDLKKVTDETNEMYQQVILNSSKTANEIGGLTLDVINSTTEWARLGYTIQQAQQLAKQTLVYQNVGDISNAQEASKQLISSIKGFGIEVDNEGKNIQHVVDVYNEVGNKFAISTEGIGQAVQRSASSLSSAGNTIEQSVALITAANSTVQDPAKVGNALKTLSMRLRGVGEDGEAIDGLVPKLEKKFQSLGLTLKKDDKTFKSTYEIFDDLSKIWKNLSDIQQADVLELVAGKMQGNIAASMISNWKDAQASLEAGINSFGSASKENETYLASLEGRIHTFTNAVSAFWEHSISASFLKGVVDIGTTLINVLGKVSSTIGFLPTVVGAATLAFMLFSKTGLTPLYTLLTTIPLKLNLFKLELRSLIATNGLASASLKILGTSFAALGRTIAPLAIITGVTWALTELFSWISKSNEAAREARTINYDTVNSYREQKKSIEDLSQEMNTLQEAESNQTINTDQKKRLLEIQVMLVEQYGVAANKINAEGKAYTDSVEAINARTEALQKQIEAENSLNRSKLAGQDNESTTKIKDSKDEVEEYQKKIDQTKKQIELLKKDMESGKLSPDTKINTSDILKRYGDLATSDSIFGKDLDQLQYSAKGLLEQYNRTDAELQGKMSESNGKLHEALSERVKVLQDSTTQYIFELTDKGKTVSDSQRAFVQEMVKSIAGNSSSLTDQEKQIRQVVDSLNNSNIESLIQKYQKLSDAFKLDPSTQNNNEILKVRNDISELLETITKGVPMFGDYKESVMAMFPAFSMADVAAQQFAKTSGQIESLQKSLQSAYKDTTSEIKDLNKVMADISKGNALNADQVAELIIKYPSLAGHIKKVADGWTIEESAIQALQKAKITETKYTLEQEKTKTTQLLQATLNRLKIYDIEVNALDQIANKQKAIDELNSKKIPTSDGMNVKAPSILPGLNPIMDNYLPKLAQEHNKLIDDTKSQVETVSDLYKQLNDLGKLFDDPNYGVSTESKKKNDQYNDSMSQTNEILTETQKKLKAVEAAQDALNSKKSRLKKGSEEYGKALKEEIKLLEKQAALLTEGIKDPSKLVSTKVTTTTKGGTGLDSMISEALSLSSSKTFKYSQAAKSNVSYDQFTATAVSDCSLFVQQMFKEFLDIKLPRTTQEQVKQGQAVTNKKDLQKGDLVFFNTVKGKANSHVGVYMGDGNFMQMGNSGLKQGSLNDKYWADKYSGARRIPGANAIPEIQPPSTSTSTKVTGKNADLINKYAGANGVDPALIKAIIQQESSNGANGIKNVMQVSSLGKNTSVESSIKTGTSMFAKYLNQTGNVEIALAMYNMGPGILDYFNKNGGYSVENMKKFSALQKSKTGSKVYGDVNYVGNVLRYYDGDTSSVSGGKSKNKYTLPSASDMDKAQADARGQRTTTYDNIYKARIDYIDNYVTIGQNKIDALDAEIAKSQGRQAKYDQVSKNWRKEESAQIKSLTAQQKELVSQNINLDNLVKLNKITSGEFDKQKASNSTKWWELEQQKQEKYYAVIVSNLDEYEKKIDAAADKISLSKARMESLDENSKAYQQELITQIGLINEQRVATEKEILAVERQLKNEKLNLQNKEELSKRLQDLTLKNLEYNNAIYSIKSAAADKIIEAYKKQIEKQKDLALKAIDKQKEAEDKRHEARLKNLEEESDRFEEIIKRQLQELDRTSESDDYDKELKKKLDERQKIQDKINELALNNSYEAKAKRKDLTDQLDAKNEEIDKFKLDRERELRKEGLNDQLEDRKKYLDKTKDAEDRTHDAITDNIDREKELTEQKYDDILEDEQRFYRMKQDLMSNDKTKVKSVIDELKGEYSKFFTFLQEQSLETSKQMQNMLDSLSMDQGKLDDFLNLDSGIGNNTGIGTGDGNGNGSSNGSNKEKEKGDWQKYLSNKQKAENISKQVVQLQREKKPDTNKIKSLQAQFQSLKADNDAMRSKWGFPDGSYDYLVKQKVFSADTGGMTPTFSGGKFLLAHEKELVLNKSDTGNLLKIIDVTRGIVDSVKSTFNPNIVKNNNTSTASNVNSFHFEKVEIHANDKESGSTILTKLIDAAKAQSKRGVLGNNYGFNL</sequence>
<evidence type="ECO:0000313" key="10">
    <source>
        <dbReference type="Proteomes" id="UP000254400"/>
    </source>
</evidence>
<keyword evidence="4 9" id="KW-0378">Hydrolase</keyword>
<dbReference type="InterPro" id="IPR038765">
    <property type="entry name" value="Papain-like_cys_pep_sf"/>
</dbReference>
<evidence type="ECO:0000256" key="3">
    <source>
        <dbReference type="ARBA" id="ARBA00022729"/>
    </source>
</evidence>
<keyword evidence="2" id="KW-0645">Protease</keyword>
<reference evidence="9 10" key="1">
    <citation type="submission" date="2018-06" db="EMBL/GenBank/DDBJ databases">
        <authorList>
            <consortium name="Pathogen Informatics"/>
            <person name="Doyle S."/>
        </authorList>
    </citation>
    <scope>NUCLEOTIDE SEQUENCE [LARGE SCALE GENOMIC DNA]</scope>
    <source>
        <strain evidence="9 10">NCTC10343</strain>
    </source>
</reference>
<dbReference type="PANTHER" id="PTHR47360">
    <property type="entry name" value="MUREIN DD-ENDOPEPTIDASE MEPS/MUREIN LD-CARBOXYPEPTIDASE"/>
    <property type="match status" value="1"/>
</dbReference>
<dbReference type="InterPro" id="IPR023346">
    <property type="entry name" value="Lysozyme-like_dom_sf"/>
</dbReference>
<comment type="similarity">
    <text evidence="1">Belongs to the peptidase C40 family.</text>
</comment>
<dbReference type="Proteomes" id="UP000254400">
    <property type="component" value="Unassembled WGS sequence"/>
</dbReference>
<dbReference type="Gene3D" id="3.90.1720.10">
    <property type="entry name" value="endopeptidase domain like (from Nostoc punctiforme)"/>
    <property type="match status" value="1"/>
</dbReference>
<feature type="coiled-coil region" evidence="6">
    <location>
        <begin position="1380"/>
        <end position="1417"/>
    </location>
</feature>
<dbReference type="PANTHER" id="PTHR47360:SF1">
    <property type="entry name" value="ENDOPEPTIDASE NLPC-RELATED"/>
    <property type="match status" value="1"/>
</dbReference>
<evidence type="ECO:0000313" key="9">
    <source>
        <dbReference type="EMBL" id="SUA70366.1"/>
    </source>
</evidence>
<organism evidence="9 10">
    <name type="scientific">Paenibacillus polymyxa</name>
    <name type="common">Bacillus polymyxa</name>
    <dbReference type="NCBI Taxonomy" id="1406"/>
    <lineage>
        <taxon>Bacteria</taxon>
        <taxon>Bacillati</taxon>
        <taxon>Bacillota</taxon>
        <taxon>Bacilli</taxon>
        <taxon>Bacillales</taxon>
        <taxon>Paenibacillaceae</taxon>
        <taxon>Paenibacillus</taxon>
    </lineage>
</organism>
<feature type="compositionally biased region" description="Basic and acidic residues" evidence="7">
    <location>
        <begin position="1765"/>
        <end position="1774"/>
    </location>
</feature>
<evidence type="ECO:0000256" key="1">
    <source>
        <dbReference type="ARBA" id="ARBA00007074"/>
    </source>
</evidence>
<name>A0A378XZD4_PAEPO</name>
<dbReference type="NCBIfam" id="TIGR01760">
    <property type="entry name" value="tape_meas_TP901"/>
    <property type="match status" value="1"/>
</dbReference>
<dbReference type="InterPro" id="IPR008258">
    <property type="entry name" value="Transglycosylase_SLT_dom_1"/>
</dbReference>
<feature type="compositionally biased region" description="Gly residues" evidence="7">
    <location>
        <begin position="2248"/>
        <end position="2259"/>
    </location>
</feature>
<feature type="coiled-coil region" evidence="6">
    <location>
        <begin position="829"/>
        <end position="856"/>
    </location>
</feature>
<evidence type="ECO:0000256" key="2">
    <source>
        <dbReference type="ARBA" id="ARBA00022670"/>
    </source>
</evidence>
<accession>A0A378XZD4</accession>
<feature type="coiled-coil region" evidence="6">
    <location>
        <begin position="111"/>
        <end position="148"/>
    </location>
</feature>
<dbReference type="Pfam" id="PF00877">
    <property type="entry name" value="NLPC_P60"/>
    <property type="match status" value="1"/>
</dbReference>
<proteinExistence type="inferred from homology"/>
<feature type="compositionally biased region" description="Polar residues" evidence="7">
    <location>
        <begin position="1747"/>
        <end position="1762"/>
    </location>
</feature>
<dbReference type="GO" id="GO:0006508">
    <property type="term" value="P:proteolysis"/>
    <property type="evidence" value="ECO:0007669"/>
    <property type="project" value="UniProtKB-KW"/>
</dbReference>
<dbReference type="Pfam" id="PF10145">
    <property type="entry name" value="PhageMin_Tail"/>
    <property type="match status" value="1"/>
</dbReference>
<evidence type="ECO:0000256" key="5">
    <source>
        <dbReference type="ARBA" id="ARBA00022807"/>
    </source>
</evidence>
<dbReference type="EMBL" id="UGSC01000001">
    <property type="protein sequence ID" value="SUA70366.1"/>
    <property type="molecule type" value="Genomic_DNA"/>
</dbReference>
<keyword evidence="5" id="KW-0788">Thiol protease</keyword>
<evidence type="ECO:0000259" key="8">
    <source>
        <dbReference type="PROSITE" id="PS51935"/>
    </source>
</evidence>
<evidence type="ECO:0000256" key="6">
    <source>
        <dbReference type="SAM" id="Coils"/>
    </source>
</evidence>
<dbReference type="RefSeq" id="WP_019687761.1">
    <property type="nucleotide sequence ID" value="NZ_CP036496.1"/>
</dbReference>